<keyword evidence="4" id="KW-1185">Reference proteome</keyword>
<dbReference type="PANTHER" id="PTHR46112:SF2">
    <property type="entry name" value="XAA-PRO AMINOPEPTIDASE P-RELATED"/>
    <property type="match status" value="1"/>
</dbReference>
<accession>A0A1B1UK45</accession>
<evidence type="ECO:0000313" key="4">
    <source>
        <dbReference type="Proteomes" id="UP000092839"/>
    </source>
</evidence>
<dbReference type="Gene3D" id="3.90.230.10">
    <property type="entry name" value="Creatinase/methionine aminopeptidase superfamily"/>
    <property type="match status" value="1"/>
</dbReference>
<protein>
    <submittedName>
        <fullName evidence="3">Hydrolase</fullName>
    </submittedName>
</protein>
<evidence type="ECO:0000259" key="2">
    <source>
        <dbReference type="Pfam" id="PF01321"/>
    </source>
</evidence>
<dbReference type="RefSeq" id="WP_065730266.1">
    <property type="nucleotide sequence ID" value="NZ_CP016428.1"/>
</dbReference>
<dbReference type="SUPFAM" id="SSF53092">
    <property type="entry name" value="Creatinase/prolidase N-terminal domain"/>
    <property type="match status" value="1"/>
</dbReference>
<evidence type="ECO:0000259" key="1">
    <source>
        <dbReference type="Pfam" id="PF00557"/>
    </source>
</evidence>
<dbReference type="EMBL" id="CP016428">
    <property type="protein sequence ID" value="ANW03077.1"/>
    <property type="molecule type" value="Genomic_DNA"/>
</dbReference>
<dbReference type="InterPro" id="IPR050659">
    <property type="entry name" value="Peptidase_M24B"/>
</dbReference>
<evidence type="ECO:0000313" key="3">
    <source>
        <dbReference type="EMBL" id="ANW03077.1"/>
    </source>
</evidence>
<dbReference type="InterPro" id="IPR029149">
    <property type="entry name" value="Creatin/AminoP/Spt16_N"/>
</dbReference>
<sequence length="394" mass="43357">MAIGKAPQAFPRSEYLRRLALVKSEMARRNVDALVINSWANITYLTGNFTRMLAMHALVVSTREEEPTLIVRRMCAPGAFHQSFLSHDKVIGYSESYVGKHDRDGFDAVIDFIHDLGVASRGIGLELGNLTAQAAEKFKARLPNADIVDCTKAVDWIRGVKSDLEVEVMRQAAALADAAVMRAAEVIRPGVREADAAVEIMTAQVRGAAGVPPATGLRPLLMKSSPRVCTPHILWSEDVFRDGSQIDMEVSGNRHQYMAALMRSFTIGAPSDRLLRLHEAHAAGIEAALNVIRPGRTCSDVAEVVYRAIEKHGFKKESRCGYAIGIESQTSAWIEPTASFGIGDITELKPNMTFHLMMGNWVEEEFGYEISETICVTDSGVEVLTRAPRQLFQL</sequence>
<keyword evidence="3" id="KW-0378">Hydrolase</keyword>
<dbReference type="STRING" id="1274631.LMTR13_25960"/>
<dbReference type="InterPro" id="IPR036005">
    <property type="entry name" value="Creatinase/aminopeptidase-like"/>
</dbReference>
<name>A0A1B1UK45_9BRAD</name>
<dbReference type="Proteomes" id="UP000092839">
    <property type="component" value="Chromosome"/>
</dbReference>
<dbReference type="InterPro" id="IPR000587">
    <property type="entry name" value="Creatinase_N"/>
</dbReference>
<dbReference type="CDD" id="cd01066">
    <property type="entry name" value="APP_MetAP"/>
    <property type="match status" value="1"/>
</dbReference>
<dbReference type="OrthoDB" id="9761809at2"/>
<reference evidence="3 4" key="1">
    <citation type="submission" date="2016-07" db="EMBL/GenBank/DDBJ databases">
        <title>Complete genome sequence of Bradyrhizobium icense LMTR 13T, a potential inoculant strain isolated from lima bean (Phaseolus lunatus) in Peru.</title>
        <authorList>
            <person name="Ormeno-Orrillo E."/>
            <person name="Duran D."/>
            <person name="Rogel M.A."/>
            <person name="Rey L."/>
            <person name="Imperial J."/>
            <person name="Ruiz-Argueso T."/>
            <person name="Martinez-Romero E."/>
        </authorList>
    </citation>
    <scope>NUCLEOTIDE SEQUENCE [LARGE SCALE GENOMIC DNA]</scope>
    <source>
        <strain evidence="3 4">LMTR 13</strain>
    </source>
</reference>
<dbReference type="PANTHER" id="PTHR46112">
    <property type="entry name" value="AMINOPEPTIDASE"/>
    <property type="match status" value="1"/>
</dbReference>
<dbReference type="Pfam" id="PF01321">
    <property type="entry name" value="Creatinase_N"/>
    <property type="match status" value="1"/>
</dbReference>
<organism evidence="3 4">
    <name type="scientific">Bradyrhizobium icense</name>
    <dbReference type="NCBI Taxonomy" id="1274631"/>
    <lineage>
        <taxon>Bacteria</taxon>
        <taxon>Pseudomonadati</taxon>
        <taxon>Pseudomonadota</taxon>
        <taxon>Alphaproteobacteria</taxon>
        <taxon>Hyphomicrobiales</taxon>
        <taxon>Nitrobacteraceae</taxon>
        <taxon>Bradyrhizobium</taxon>
    </lineage>
</organism>
<dbReference type="Pfam" id="PF00557">
    <property type="entry name" value="Peptidase_M24"/>
    <property type="match status" value="1"/>
</dbReference>
<dbReference type="GO" id="GO:0016787">
    <property type="term" value="F:hydrolase activity"/>
    <property type="evidence" value="ECO:0007669"/>
    <property type="project" value="UniProtKB-KW"/>
</dbReference>
<feature type="domain" description="Creatinase N-terminal" evidence="2">
    <location>
        <begin position="18"/>
        <end position="160"/>
    </location>
</feature>
<dbReference type="InterPro" id="IPR000994">
    <property type="entry name" value="Pept_M24"/>
</dbReference>
<dbReference type="SUPFAM" id="SSF55920">
    <property type="entry name" value="Creatinase/aminopeptidase"/>
    <property type="match status" value="1"/>
</dbReference>
<proteinExistence type="predicted"/>
<feature type="domain" description="Peptidase M24" evidence="1">
    <location>
        <begin position="168"/>
        <end position="378"/>
    </location>
</feature>
<dbReference type="KEGG" id="bic:LMTR13_25960"/>
<dbReference type="Gene3D" id="3.40.350.10">
    <property type="entry name" value="Creatinase/prolidase N-terminal domain"/>
    <property type="match status" value="1"/>
</dbReference>
<dbReference type="AlphaFoldDB" id="A0A1B1UK45"/>
<gene>
    <name evidence="3" type="ORF">LMTR13_25960</name>
</gene>